<dbReference type="InterPro" id="IPR011047">
    <property type="entry name" value="Quinoprotein_ADH-like_sf"/>
</dbReference>
<reference evidence="3" key="1">
    <citation type="journal article" date="2020" name="mSystems">
        <title>Genome- and Community-Level Interaction Insights into Carbon Utilization and Element Cycling Functions of Hydrothermarchaeota in Hydrothermal Sediment.</title>
        <authorList>
            <person name="Zhou Z."/>
            <person name="Liu Y."/>
            <person name="Xu W."/>
            <person name="Pan J."/>
            <person name="Luo Z.H."/>
            <person name="Li M."/>
        </authorList>
    </citation>
    <scope>NUCLEOTIDE SEQUENCE [LARGE SCALE GENOMIC DNA]</scope>
    <source>
        <strain evidence="3">HyVt-527</strain>
    </source>
</reference>
<dbReference type="InterPro" id="IPR026444">
    <property type="entry name" value="Secre_tail"/>
</dbReference>
<organism evidence="3">
    <name type="scientific">Caldithrix abyssi</name>
    <dbReference type="NCBI Taxonomy" id="187145"/>
    <lineage>
        <taxon>Bacteria</taxon>
        <taxon>Pseudomonadati</taxon>
        <taxon>Calditrichota</taxon>
        <taxon>Calditrichia</taxon>
        <taxon>Calditrichales</taxon>
        <taxon>Calditrichaceae</taxon>
        <taxon>Caldithrix</taxon>
    </lineage>
</organism>
<comment type="caution">
    <text evidence="3">The sequence shown here is derived from an EMBL/GenBank/DDBJ whole genome shotgun (WGS) entry which is preliminary data.</text>
</comment>
<dbReference type="Proteomes" id="UP000886124">
    <property type="component" value="Unassembled WGS sequence"/>
</dbReference>
<proteinExistence type="predicted"/>
<gene>
    <name evidence="3" type="ORF">ENJ89_02775</name>
</gene>
<sequence length="454" mass="48752">MKHFFSFIVLLLFTGLTFAQDAGTLKWTFDTGDFIYNAPAIGSDGTIYVASNDHYLYAINSDGSQKWKFDLGYGAYGAPAIGADGTIYIGTAGIGKLFAINPDGTKKWESERADGWIEDSPAIASDGTIVFGTSNQNFYGINPDGSTRWKKVANSNKYSSPAIAADGSIYMGMEYGNFRTYNADGSAKWQLSLGKVESSPAIGADGTIYVGSVDHNLYAVNPDGTKKWEFATGAGIYASPVIGTDGTVYVGSSDAVFYAVNPDGTEKWHLATKGLVPFMHSDTPAIDSNGTIYVTGDDTTSSTFKRYLYAINPDGQVKWRFYADAIQGTPTIADDGTIYVGSSNGTLYAIYGDSHGLANSPWPRFHHDNKGTGNVVSPTAIGQMNEALPQNFTVSQAYPNPFNPATHIRFSLNKTAQVQVNVYNTAGQLVGRLMNAKKSAGNYEVSWDAADFGS</sequence>
<feature type="signal peptide" evidence="1">
    <location>
        <begin position="1"/>
        <end position="19"/>
    </location>
</feature>
<dbReference type="PANTHER" id="PTHR34512:SF30">
    <property type="entry name" value="OUTER MEMBRANE PROTEIN ASSEMBLY FACTOR BAMB"/>
    <property type="match status" value="1"/>
</dbReference>
<feature type="domain" description="Pyrrolo-quinoline quinone repeat" evidence="2">
    <location>
        <begin position="181"/>
        <end position="350"/>
    </location>
</feature>
<dbReference type="InterPro" id="IPR018391">
    <property type="entry name" value="PQQ_b-propeller_rpt"/>
</dbReference>
<feature type="non-terminal residue" evidence="3">
    <location>
        <position position="454"/>
    </location>
</feature>
<evidence type="ECO:0000256" key="1">
    <source>
        <dbReference type="SAM" id="SignalP"/>
    </source>
</evidence>
<evidence type="ECO:0000259" key="2">
    <source>
        <dbReference type="Pfam" id="PF13360"/>
    </source>
</evidence>
<dbReference type="InterPro" id="IPR002372">
    <property type="entry name" value="PQQ_rpt_dom"/>
</dbReference>
<dbReference type="Gene3D" id="2.60.40.4070">
    <property type="match status" value="1"/>
</dbReference>
<feature type="chain" id="PRO_5030509114" evidence="1">
    <location>
        <begin position="20"/>
        <end position="454"/>
    </location>
</feature>
<dbReference type="EMBL" id="DROD01000192">
    <property type="protein sequence ID" value="HHJ52095.1"/>
    <property type="molecule type" value="Genomic_DNA"/>
</dbReference>
<dbReference type="Gene3D" id="2.40.10.480">
    <property type="match status" value="1"/>
</dbReference>
<dbReference type="SUPFAM" id="SSF50998">
    <property type="entry name" value="Quinoprotein alcohol dehydrogenase-like"/>
    <property type="match status" value="1"/>
</dbReference>
<dbReference type="SMART" id="SM00564">
    <property type="entry name" value="PQQ"/>
    <property type="match status" value="8"/>
</dbReference>
<dbReference type="InterPro" id="IPR015943">
    <property type="entry name" value="WD40/YVTN_repeat-like_dom_sf"/>
</dbReference>
<dbReference type="Gene3D" id="2.40.128.630">
    <property type="match status" value="1"/>
</dbReference>
<evidence type="ECO:0000313" key="3">
    <source>
        <dbReference type="EMBL" id="HHJ52095.1"/>
    </source>
</evidence>
<dbReference type="AlphaFoldDB" id="A0A7V5UE93"/>
<protein>
    <submittedName>
        <fullName evidence="3">T9SS type A sorting domain-containing protein</fullName>
    </submittedName>
</protein>
<dbReference type="Pfam" id="PF13360">
    <property type="entry name" value="PQQ_2"/>
    <property type="match status" value="2"/>
</dbReference>
<accession>A0A7V5UE93</accession>
<name>A0A7V5UE93_CALAY</name>
<dbReference type="NCBIfam" id="TIGR04183">
    <property type="entry name" value="Por_Secre_tail"/>
    <property type="match status" value="1"/>
</dbReference>
<dbReference type="Gene3D" id="2.130.10.10">
    <property type="entry name" value="YVTN repeat-like/Quinoprotein amine dehydrogenase"/>
    <property type="match status" value="1"/>
</dbReference>
<keyword evidence="1" id="KW-0732">Signal</keyword>
<dbReference type="PANTHER" id="PTHR34512">
    <property type="entry name" value="CELL SURFACE PROTEIN"/>
    <property type="match status" value="1"/>
</dbReference>
<feature type="domain" description="Pyrrolo-quinoline quinone repeat" evidence="2">
    <location>
        <begin position="18"/>
        <end position="160"/>
    </location>
</feature>